<dbReference type="Proteomes" id="UP000054279">
    <property type="component" value="Unassembled WGS sequence"/>
</dbReference>
<dbReference type="AlphaFoldDB" id="A0A0C9VF05"/>
<keyword evidence="2" id="KW-1185">Reference proteome</keyword>
<proteinExistence type="predicted"/>
<reference evidence="1 2" key="1">
    <citation type="submission" date="2014-06" db="EMBL/GenBank/DDBJ databases">
        <title>Evolutionary Origins and Diversification of the Mycorrhizal Mutualists.</title>
        <authorList>
            <consortium name="DOE Joint Genome Institute"/>
            <consortium name="Mycorrhizal Genomics Consortium"/>
            <person name="Kohler A."/>
            <person name="Kuo A."/>
            <person name="Nagy L.G."/>
            <person name="Floudas D."/>
            <person name="Copeland A."/>
            <person name="Barry K.W."/>
            <person name="Cichocki N."/>
            <person name="Veneault-Fourrey C."/>
            <person name="LaButti K."/>
            <person name="Lindquist E.A."/>
            <person name="Lipzen A."/>
            <person name="Lundell T."/>
            <person name="Morin E."/>
            <person name="Murat C."/>
            <person name="Riley R."/>
            <person name="Ohm R."/>
            <person name="Sun H."/>
            <person name="Tunlid A."/>
            <person name="Henrissat B."/>
            <person name="Grigoriev I.V."/>
            <person name="Hibbett D.S."/>
            <person name="Martin F."/>
        </authorList>
    </citation>
    <scope>NUCLEOTIDE SEQUENCE [LARGE SCALE GENOMIC DNA]</scope>
    <source>
        <strain evidence="1 2">SS14</strain>
    </source>
</reference>
<evidence type="ECO:0000313" key="2">
    <source>
        <dbReference type="Proteomes" id="UP000054279"/>
    </source>
</evidence>
<accession>A0A0C9VF05</accession>
<sequence>METLSVYLISEIVIEAWAIPGSVPTTFRIDHVKQLLEGFTKDSDYIASLIGLPLLQPYISVDKLNLDGLLHLLCIVAFGQEQGRQNLDGVDETMNGKYDYLSCIVLMFETLDIDRDLRKILLHFYHLGIPKAPAWYFESCLAVLPSDTRSIKCDHAIELWGVTHYSSVGPAQHEKIVQKLMNIWNILPKYPGGRTIDYNACIIGVYLAGITSANYLLPYSLPSHLYYIMFMWFHETVFKEEDQVGSPGPQALELLQNLNIDAIVQAISENIKNALQNIHTSVAGFEVSETEHLQSTTSSISSTRSAFHHIRDVALNVSNRNRNYTILKFPL</sequence>
<dbReference type="HOGENOM" id="CLU_1038884_0_0_1"/>
<protein>
    <submittedName>
        <fullName evidence="1">Uncharacterized protein</fullName>
    </submittedName>
</protein>
<dbReference type="EMBL" id="KN837183">
    <property type="protein sequence ID" value="KIJ36001.1"/>
    <property type="molecule type" value="Genomic_DNA"/>
</dbReference>
<gene>
    <name evidence="1" type="ORF">M422DRAFT_51293</name>
</gene>
<name>A0A0C9VF05_SPHS4</name>
<organism evidence="1 2">
    <name type="scientific">Sphaerobolus stellatus (strain SS14)</name>
    <dbReference type="NCBI Taxonomy" id="990650"/>
    <lineage>
        <taxon>Eukaryota</taxon>
        <taxon>Fungi</taxon>
        <taxon>Dikarya</taxon>
        <taxon>Basidiomycota</taxon>
        <taxon>Agaricomycotina</taxon>
        <taxon>Agaricomycetes</taxon>
        <taxon>Phallomycetidae</taxon>
        <taxon>Geastrales</taxon>
        <taxon>Sphaerobolaceae</taxon>
        <taxon>Sphaerobolus</taxon>
    </lineage>
</organism>
<evidence type="ECO:0000313" key="1">
    <source>
        <dbReference type="EMBL" id="KIJ36001.1"/>
    </source>
</evidence>